<evidence type="ECO:0000313" key="3">
    <source>
        <dbReference type="Proteomes" id="UP000293638"/>
    </source>
</evidence>
<dbReference type="InterPro" id="IPR004675">
    <property type="entry name" value="AhpD_core"/>
</dbReference>
<accession>A0A4Q7NUI2</accession>
<comment type="caution">
    <text evidence="2">The sequence shown here is derived from an EMBL/GenBank/DDBJ whole genome shotgun (WGS) entry which is preliminary data.</text>
</comment>
<dbReference type="AlphaFoldDB" id="A0A4Q7NUI2"/>
<organism evidence="2 3">
    <name type="scientific">Motilibacter rhizosphaerae</name>
    <dbReference type="NCBI Taxonomy" id="598652"/>
    <lineage>
        <taxon>Bacteria</taxon>
        <taxon>Bacillati</taxon>
        <taxon>Actinomycetota</taxon>
        <taxon>Actinomycetes</taxon>
        <taxon>Motilibacterales</taxon>
        <taxon>Motilibacteraceae</taxon>
        <taxon>Motilibacter</taxon>
    </lineage>
</organism>
<keyword evidence="3" id="KW-1185">Reference proteome</keyword>
<dbReference type="Pfam" id="PF02627">
    <property type="entry name" value="CMD"/>
    <property type="match status" value="1"/>
</dbReference>
<dbReference type="OrthoDB" id="9801997at2"/>
<dbReference type="EMBL" id="SGXD01000001">
    <property type="protein sequence ID" value="RZS90851.1"/>
    <property type="molecule type" value="Genomic_DNA"/>
</dbReference>
<dbReference type="PANTHER" id="PTHR34846:SF7">
    <property type="entry name" value="BLL7811 PROTEIN"/>
    <property type="match status" value="1"/>
</dbReference>
<keyword evidence="2" id="KW-0560">Oxidoreductase</keyword>
<dbReference type="PANTHER" id="PTHR34846">
    <property type="entry name" value="4-CARBOXYMUCONOLACTONE DECARBOXYLASE FAMILY PROTEIN (AFU_ORTHOLOGUE AFUA_6G11590)"/>
    <property type="match status" value="1"/>
</dbReference>
<dbReference type="InterPro" id="IPR029032">
    <property type="entry name" value="AhpD-like"/>
</dbReference>
<dbReference type="InterPro" id="IPR003779">
    <property type="entry name" value="CMD-like"/>
</dbReference>
<dbReference type="Proteomes" id="UP000293638">
    <property type="component" value="Unassembled WGS sequence"/>
</dbReference>
<protein>
    <submittedName>
        <fullName evidence="2">AhpD family alkylhydroperoxidase</fullName>
    </submittedName>
</protein>
<keyword evidence="2" id="KW-0575">Peroxidase</keyword>
<name>A0A4Q7NUI2_9ACTN</name>
<evidence type="ECO:0000313" key="2">
    <source>
        <dbReference type="EMBL" id="RZS90851.1"/>
    </source>
</evidence>
<evidence type="ECO:0000259" key="1">
    <source>
        <dbReference type="Pfam" id="PF02627"/>
    </source>
</evidence>
<reference evidence="2 3" key="1">
    <citation type="submission" date="2019-02" db="EMBL/GenBank/DDBJ databases">
        <title>Genomic Encyclopedia of Type Strains, Phase IV (KMG-IV): sequencing the most valuable type-strain genomes for metagenomic binning, comparative biology and taxonomic classification.</title>
        <authorList>
            <person name="Goeker M."/>
        </authorList>
    </citation>
    <scope>NUCLEOTIDE SEQUENCE [LARGE SCALE GENOMIC DNA]</scope>
    <source>
        <strain evidence="2 3">DSM 45622</strain>
    </source>
</reference>
<dbReference type="RefSeq" id="WP_130490985.1">
    <property type="nucleotide sequence ID" value="NZ_SGXD01000001.1"/>
</dbReference>
<dbReference type="Gene3D" id="1.20.1290.10">
    <property type="entry name" value="AhpD-like"/>
    <property type="match status" value="1"/>
</dbReference>
<gene>
    <name evidence="2" type="ORF">EV189_0080</name>
</gene>
<dbReference type="GO" id="GO:0051920">
    <property type="term" value="F:peroxiredoxin activity"/>
    <property type="evidence" value="ECO:0007669"/>
    <property type="project" value="InterPro"/>
</dbReference>
<sequence length="153" mass="16729">MPATLTHQRLEVSQIAPEAYRGFLAVEAYLAASPLPKPVRELVKLRASQLNGCTYCVVLHARDARKDGETEDRLASVAAWREAPWFSEQERAALAYTEAATVLAPGGVSDEVWDAAAAVFDQDQLTALVVAAAMINLWNRIAVPTRKEPVLSR</sequence>
<feature type="domain" description="Carboxymuconolactone decarboxylase-like" evidence="1">
    <location>
        <begin position="17"/>
        <end position="98"/>
    </location>
</feature>
<dbReference type="SUPFAM" id="SSF69118">
    <property type="entry name" value="AhpD-like"/>
    <property type="match status" value="1"/>
</dbReference>
<proteinExistence type="predicted"/>
<dbReference type="NCBIfam" id="TIGR00778">
    <property type="entry name" value="ahpD_dom"/>
    <property type="match status" value="1"/>
</dbReference>